<feature type="domain" description="RsdA/BaiN/AoA(So)-like Rossmann fold-like" evidence="5">
    <location>
        <begin position="47"/>
        <end position="441"/>
    </location>
</feature>
<dbReference type="AlphaFoldDB" id="A0A2U8PFQ8"/>
<dbReference type="Proteomes" id="UP000215703">
    <property type="component" value="Chromosome"/>
</dbReference>
<comment type="cofactor">
    <cofactor evidence="1">
        <name>FAD</name>
        <dbReference type="ChEBI" id="CHEBI:57692"/>
    </cofactor>
</comment>
<dbReference type="InterPro" id="IPR022460">
    <property type="entry name" value="Flavoprotein_PP4765"/>
</dbReference>
<dbReference type="InterPro" id="IPR055178">
    <property type="entry name" value="RsdA/BaiN/AoA(So)-like_dom"/>
</dbReference>
<dbReference type="PRINTS" id="PR00411">
    <property type="entry name" value="PNDRDTASEI"/>
</dbReference>
<organism evidence="7 8">
    <name type="scientific">Bradyrhizobium ottawaense</name>
    <dbReference type="NCBI Taxonomy" id="931866"/>
    <lineage>
        <taxon>Bacteria</taxon>
        <taxon>Pseudomonadati</taxon>
        <taxon>Pseudomonadota</taxon>
        <taxon>Alphaproteobacteria</taxon>
        <taxon>Hyphomicrobiales</taxon>
        <taxon>Nitrobacteraceae</taxon>
        <taxon>Bradyrhizobium</taxon>
    </lineage>
</organism>
<dbReference type="Gene3D" id="1.10.8.260">
    <property type="entry name" value="HI0933 insert domain-like"/>
    <property type="match status" value="1"/>
</dbReference>
<dbReference type="InterPro" id="IPR023166">
    <property type="entry name" value="BaiN-like_dom_sf"/>
</dbReference>
<name>A0A2U8PFQ8_9BRAD</name>
<dbReference type="Pfam" id="PF22780">
    <property type="entry name" value="HI0933_like_1st"/>
    <property type="match status" value="1"/>
</dbReference>
<dbReference type="SUPFAM" id="SSF160996">
    <property type="entry name" value="HI0933 insert domain-like"/>
    <property type="match status" value="1"/>
</dbReference>
<dbReference type="PANTHER" id="PTHR42887:SF1">
    <property type="entry name" value="BLR3961 PROTEIN"/>
    <property type="match status" value="1"/>
</dbReference>
<reference evidence="7 8" key="2">
    <citation type="journal article" date="2017" name="Syst. Appl. Microbiol.">
        <title>Soybeans inoculated with root zone soils of Canadian native legumes harbour diverse and novel Bradyrhizobium spp. that possess agricultural potential.</title>
        <authorList>
            <person name="Bromfield E.S.P."/>
            <person name="Cloutier S."/>
            <person name="Tambong J.T."/>
            <person name="Tran Thi T.V."/>
        </authorList>
    </citation>
    <scope>NUCLEOTIDE SEQUENCE [LARGE SCALE GENOMIC DNA]</scope>
    <source>
        <strain evidence="7 8">OO99</strain>
    </source>
</reference>
<proteinExistence type="predicted"/>
<keyword evidence="3" id="KW-0274">FAD</keyword>
<dbReference type="Gene3D" id="3.50.50.60">
    <property type="entry name" value="FAD/NAD(P)-binding domain"/>
    <property type="match status" value="1"/>
</dbReference>
<keyword evidence="2" id="KW-0285">Flavoprotein</keyword>
<evidence type="ECO:0000256" key="4">
    <source>
        <dbReference type="SAM" id="MobiDB-lite"/>
    </source>
</evidence>
<dbReference type="EMBL" id="CP029425">
    <property type="protein sequence ID" value="AWL96615.1"/>
    <property type="molecule type" value="Genomic_DNA"/>
</dbReference>
<evidence type="ECO:0000313" key="7">
    <source>
        <dbReference type="EMBL" id="AWL96615.1"/>
    </source>
</evidence>
<dbReference type="Gene3D" id="2.40.30.10">
    <property type="entry name" value="Translation factors"/>
    <property type="match status" value="1"/>
</dbReference>
<protein>
    <submittedName>
        <fullName evidence="7">Aminoacetone oxidase family FAD-binding enzyme</fullName>
    </submittedName>
</protein>
<dbReference type="NCBIfam" id="TIGR03862">
    <property type="entry name" value="flavo_PP4765"/>
    <property type="match status" value="1"/>
</dbReference>
<dbReference type="SUPFAM" id="SSF51905">
    <property type="entry name" value="FAD/NAD(P)-binding domain"/>
    <property type="match status" value="1"/>
</dbReference>
<dbReference type="InterPro" id="IPR036188">
    <property type="entry name" value="FAD/NAD-bd_sf"/>
</dbReference>
<dbReference type="InterPro" id="IPR004792">
    <property type="entry name" value="BaiN-like"/>
</dbReference>
<gene>
    <name evidence="7" type="ORF">CIT37_34180</name>
</gene>
<dbReference type="InterPro" id="IPR057661">
    <property type="entry name" value="RsdA/BaiN/AoA(So)_Rossmann"/>
</dbReference>
<dbReference type="NCBIfam" id="TIGR00275">
    <property type="entry name" value="aminoacetone oxidase family FAD-binding enzyme"/>
    <property type="match status" value="1"/>
</dbReference>
<evidence type="ECO:0000256" key="3">
    <source>
        <dbReference type="ARBA" id="ARBA00022827"/>
    </source>
</evidence>
<feature type="region of interest" description="Disordered" evidence="4">
    <location>
        <begin position="1"/>
        <end position="29"/>
    </location>
</feature>
<sequence>MDAGRGGRAFRGDQRHVESQGADRGVRADAEIRGAGRGAGGDQALTDVAVIGAGPAGLMAAEVQAQGGARVTVYDAMPSAGRKFLMAGRGGLNLTHSEPLSEFMARYREAAPKLQAAIEAFSPEALRAWSEALGEPTFVGTSGRVFPKAFKASPLLRAWLRRLDASGVRFAFRHRWTGWDDEGRLVFRAPDGVAVVTANATVLALGGASWPRLGSDGSWADILAAKGVAISKLRPANSGFTVAWSDVFRDRFEGQPLKGVALTIGAHTVRGEAMITRSGIEGGAIYALSGELREAVLSLGQATLSIALRPDLDAAALTTRLSGTRGKQSLGNFLRKAAQLSPVGIGLMQEAAIVSGRPLAAFSPAELAHLINAIPVQLTGVAPIDRAISTAGGITFDELDGSFMLRKLPGVFAAGEMLDWEAPTGGYLLQASFATGAAAGRGVLAWLARS</sequence>
<evidence type="ECO:0000259" key="5">
    <source>
        <dbReference type="Pfam" id="PF03486"/>
    </source>
</evidence>
<dbReference type="PANTHER" id="PTHR42887">
    <property type="entry name" value="OS12G0638800 PROTEIN"/>
    <property type="match status" value="1"/>
</dbReference>
<evidence type="ECO:0000313" key="8">
    <source>
        <dbReference type="Proteomes" id="UP000215703"/>
    </source>
</evidence>
<feature type="domain" description="RsdA/BaiN/AoA(So)-like insert" evidence="6">
    <location>
        <begin position="234"/>
        <end position="389"/>
    </location>
</feature>
<evidence type="ECO:0000256" key="2">
    <source>
        <dbReference type="ARBA" id="ARBA00022630"/>
    </source>
</evidence>
<reference evidence="7 8" key="1">
    <citation type="journal article" date="2014" name="Int. J. Syst. Evol. Microbiol.">
        <title>Bradyrhizobium ottawaense sp. nov., a symbiotic nitrogen fixing bacterium from root nodules of soybeans in Canada.</title>
        <authorList>
            <person name="Yu X."/>
            <person name="Cloutier S."/>
            <person name="Tambong J.T."/>
            <person name="Bromfield E.S."/>
        </authorList>
    </citation>
    <scope>NUCLEOTIDE SEQUENCE [LARGE SCALE GENOMIC DNA]</scope>
    <source>
        <strain evidence="7 8">OO99</strain>
    </source>
</reference>
<dbReference type="KEGG" id="bot:CIT37_34180"/>
<accession>A0A2U8PFQ8</accession>
<evidence type="ECO:0000256" key="1">
    <source>
        <dbReference type="ARBA" id="ARBA00001974"/>
    </source>
</evidence>
<dbReference type="Pfam" id="PF03486">
    <property type="entry name" value="HI0933_like"/>
    <property type="match status" value="1"/>
</dbReference>
<evidence type="ECO:0000259" key="6">
    <source>
        <dbReference type="Pfam" id="PF22780"/>
    </source>
</evidence>